<dbReference type="AlphaFoldDB" id="A0A0J7EPL4"/>
<evidence type="ECO:0000313" key="2">
    <source>
        <dbReference type="Proteomes" id="UP000223311"/>
    </source>
</evidence>
<accession>A0A0J7EPL4</accession>
<comment type="caution">
    <text evidence="1">The sequence shown here is derived from an EMBL/GenBank/DDBJ whole genome shotgun (WGS) entry which is preliminary data.</text>
</comment>
<accession>A0A2C5NXD4</accession>
<name>A0A0J7EPL4_9BACI</name>
<organism evidence="1 2">
    <name type="scientific">Bacillus wiedmannii</name>
    <dbReference type="NCBI Taxonomy" id="1890302"/>
    <lineage>
        <taxon>Bacteria</taxon>
        <taxon>Bacillati</taxon>
        <taxon>Bacillota</taxon>
        <taxon>Bacilli</taxon>
        <taxon>Bacillales</taxon>
        <taxon>Bacillaceae</taxon>
        <taxon>Bacillus</taxon>
        <taxon>Bacillus cereus group</taxon>
    </lineage>
</organism>
<proteinExistence type="predicted"/>
<protein>
    <submittedName>
        <fullName evidence="1">Uncharacterized protein</fullName>
    </submittedName>
</protein>
<reference evidence="1 2" key="1">
    <citation type="submission" date="2017-09" db="EMBL/GenBank/DDBJ databases">
        <title>Large-scale bioinformatics analysis of Bacillus genomes uncovers conserved roles of natural products in bacterial physiology.</title>
        <authorList>
            <consortium name="Agbiome Team Llc"/>
            <person name="Bleich R.M."/>
            <person name="Grubbs K.J."/>
            <person name="Santa Maria K.C."/>
            <person name="Allen S.E."/>
            <person name="Farag S."/>
            <person name="Shank E.A."/>
            <person name="Bowers A."/>
        </authorList>
    </citation>
    <scope>NUCLEOTIDE SEQUENCE [LARGE SCALE GENOMIC DNA]</scope>
    <source>
        <strain evidence="1 2">AFS080080</strain>
    </source>
</reference>
<dbReference type="Proteomes" id="UP000223311">
    <property type="component" value="Unassembled WGS sequence"/>
</dbReference>
<dbReference type="RefSeq" id="WP_000152646.1">
    <property type="nucleotide sequence ID" value="NZ_JBFDUN010000005.1"/>
</dbReference>
<dbReference type="EMBL" id="NVGE01000036">
    <property type="protein sequence ID" value="PFZ26330.1"/>
    <property type="molecule type" value="Genomic_DNA"/>
</dbReference>
<sequence>MTIISTIFFFSFSVFFVIRYLKLKKIYDLLMIFVGLYAGLINMKLMSLSTTVSYVLDAIVIVLVIISVILFLKDKKNN</sequence>
<evidence type="ECO:0000313" key="1">
    <source>
        <dbReference type="EMBL" id="PFZ26330.1"/>
    </source>
</evidence>
<gene>
    <name evidence="1" type="ORF">COL66_21555</name>
</gene>